<keyword evidence="6" id="KW-1185">Reference proteome</keyword>
<evidence type="ECO:0000256" key="2">
    <source>
        <dbReference type="SAM" id="Phobius"/>
    </source>
</evidence>
<feature type="coiled-coil region" evidence="1">
    <location>
        <begin position="726"/>
        <end position="753"/>
    </location>
</feature>
<dbReference type="GO" id="GO:0000155">
    <property type="term" value="F:phosphorelay sensor kinase activity"/>
    <property type="evidence" value="ECO:0007669"/>
    <property type="project" value="InterPro"/>
</dbReference>
<dbReference type="EMBL" id="CP019344">
    <property type="protein sequence ID" value="ARN79000.1"/>
    <property type="molecule type" value="Genomic_DNA"/>
</dbReference>
<feature type="signal peptide" evidence="3">
    <location>
        <begin position="1"/>
        <end position="18"/>
    </location>
</feature>
<dbReference type="InterPro" id="IPR015943">
    <property type="entry name" value="WD40/YVTN_repeat-like_dom_sf"/>
</dbReference>
<dbReference type="SUPFAM" id="SSF63829">
    <property type="entry name" value="Calcium-dependent phosphotriesterase"/>
    <property type="match status" value="1"/>
</dbReference>
<evidence type="ECO:0000313" key="5">
    <source>
        <dbReference type="EMBL" id="ARN79000.1"/>
    </source>
</evidence>
<proteinExistence type="predicted"/>
<feature type="transmembrane region" description="Helical" evidence="2">
    <location>
        <begin position="698"/>
        <end position="720"/>
    </location>
</feature>
<dbReference type="SUPFAM" id="SSF69304">
    <property type="entry name" value="Tricorn protease N-terminal domain"/>
    <property type="match status" value="1"/>
</dbReference>
<gene>
    <name evidence="5" type="ORF">BST97_13935</name>
</gene>
<accession>A0A1W6MN30</accession>
<evidence type="ECO:0000259" key="4">
    <source>
        <dbReference type="Pfam" id="PF06580"/>
    </source>
</evidence>
<dbReference type="Gene3D" id="3.30.565.10">
    <property type="entry name" value="Histidine kinase-like ATPase, C-terminal domain"/>
    <property type="match status" value="1"/>
</dbReference>
<evidence type="ECO:0000256" key="1">
    <source>
        <dbReference type="SAM" id="Coils"/>
    </source>
</evidence>
<evidence type="ECO:0000313" key="6">
    <source>
        <dbReference type="Proteomes" id="UP000193431"/>
    </source>
</evidence>
<dbReference type="Proteomes" id="UP000193431">
    <property type="component" value="Chromosome"/>
</dbReference>
<dbReference type="RefSeq" id="WP_085767802.1">
    <property type="nucleotide sequence ID" value="NZ_CP019344.1"/>
</dbReference>
<dbReference type="AlphaFoldDB" id="A0A1W6MN30"/>
<dbReference type="SUPFAM" id="SSF55874">
    <property type="entry name" value="ATPase domain of HSP90 chaperone/DNA topoisomerase II/histidine kinase"/>
    <property type="match status" value="1"/>
</dbReference>
<protein>
    <recommendedName>
        <fullName evidence="4">Signal transduction histidine kinase internal region domain-containing protein</fullName>
    </recommendedName>
</protein>
<name>A0A1W6MN30_9FLAO</name>
<dbReference type="GO" id="GO:0016020">
    <property type="term" value="C:membrane"/>
    <property type="evidence" value="ECO:0007669"/>
    <property type="project" value="InterPro"/>
</dbReference>
<dbReference type="Pfam" id="PF06580">
    <property type="entry name" value="His_kinase"/>
    <property type="match status" value="1"/>
</dbReference>
<sequence length="954" mass="109717">MLKKTLYFLLFTTFLVQAQEIQPYLFKLDDYVALPAKTIYSIKKDGLGNLYAATENGLLRMNDQGVELHRAAGQKGRAVFNLNVDRKGQVWMSNLAQQVLLLKKDSLSVIKSFAPQIDGGMPLISTEAGQVAVLQRENIFLIKNKEQIESYKTPDPDVLRSNLVHYNNAWYFFQGNGLYKFKNERIELIRSYSRHDKVTGGAQLFRHANQWHIMLNDEDEVKVYELGKSERHLKSFNGIKNLVITSLHAHNEEIFISTSKGLFIYRLKQDGSYDIKNVLKHRTVTDAFRDENGSLWISTYKDGIYVLPNTAIEQINLPNRADYLITNFLTKDNGLYFIVDDARLFFLDENGVFHSTEIKRRSDQKLIRINENEAFLINQDIYNLYGNKSEITASFPGVKDIIKVEQNYFIATYNKLIKTDLNFKVIKHINGRSSQIKPLIPGKIVAEFAGSLQVLNSNLGVEKVLGFNGSSITPRKFQAYSYGEEIIVLDENGQLLRAKFSNDKWNVEEFKIQGSGSIFNIRDFSIQGDLIFILTDNGLIKKSLISHQESRVDAQGTIKWSEAAELQTDSDYLFVLTSSRILKISKSIFSQKIIAPNFRTLSESYSNAEDSLKTLRIAYNSRSVQLQFVDDALFPQNRFTPLVDQKGEWIDYQKNFQKTINDLPPGNHEIKVRFQNLFTGAVASPLILPIEIETPFFLMWWFIGLSITCAAIILWLIYFLRGRFVKRKMQKELERETREKNLTQLKLENLRSQMNPHFVFNSLNSLQDYILSNNKLLASSYLVRFSRLMRMYLNHSRRAFISLRREIEALQLYLDLEKERFGDTFVYTIVIADNIDLDNAAVPSLLLQPYVENAITHGLHHKKGEKKLVVSFSRLQGSGIEIIIEDNGVGREKAKSLSNDVHHESFSMIANKNRLELMNKYHDANLKVFIHDLFDEQNLSSGTRVVINLPNINP</sequence>
<dbReference type="InterPro" id="IPR010559">
    <property type="entry name" value="Sig_transdc_His_kin_internal"/>
</dbReference>
<evidence type="ECO:0000256" key="3">
    <source>
        <dbReference type="SAM" id="SignalP"/>
    </source>
</evidence>
<feature type="domain" description="Signal transduction histidine kinase internal region" evidence="4">
    <location>
        <begin position="746"/>
        <end position="825"/>
    </location>
</feature>
<organism evidence="5 6">
    <name type="scientific">Nonlabens spongiae</name>
    <dbReference type="NCBI Taxonomy" id="331648"/>
    <lineage>
        <taxon>Bacteria</taxon>
        <taxon>Pseudomonadati</taxon>
        <taxon>Bacteroidota</taxon>
        <taxon>Flavobacteriia</taxon>
        <taxon>Flavobacteriales</taxon>
        <taxon>Flavobacteriaceae</taxon>
        <taxon>Nonlabens</taxon>
    </lineage>
</organism>
<keyword evidence="1" id="KW-0175">Coiled coil</keyword>
<keyword evidence="3" id="KW-0732">Signal</keyword>
<dbReference type="PANTHER" id="PTHR34220:SF7">
    <property type="entry name" value="SENSOR HISTIDINE KINASE YPDA"/>
    <property type="match status" value="1"/>
</dbReference>
<keyword evidence="2" id="KW-1133">Transmembrane helix</keyword>
<dbReference type="InterPro" id="IPR036890">
    <property type="entry name" value="HATPase_C_sf"/>
</dbReference>
<dbReference type="InterPro" id="IPR050640">
    <property type="entry name" value="Bact_2-comp_sensor_kinase"/>
</dbReference>
<reference evidence="5 6" key="1">
    <citation type="submission" date="2016-11" db="EMBL/GenBank/DDBJ databases">
        <title>Trade-off between light-utilization and light-protection in marine flavobacteria.</title>
        <authorList>
            <person name="Kumagai Y."/>
        </authorList>
    </citation>
    <scope>NUCLEOTIDE SEQUENCE [LARGE SCALE GENOMIC DNA]</scope>
    <source>
        <strain evidence="5 6">JCM 13191</strain>
    </source>
</reference>
<dbReference type="PANTHER" id="PTHR34220">
    <property type="entry name" value="SENSOR HISTIDINE KINASE YPDA"/>
    <property type="match status" value="1"/>
</dbReference>
<dbReference type="Gene3D" id="2.130.10.10">
    <property type="entry name" value="YVTN repeat-like/Quinoprotein amine dehydrogenase"/>
    <property type="match status" value="2"/>
</dbReference>
<dbReference type="STRING" id="331648.BST97_13935"/>
<feature type="chain" id="PRO_5012506801" description="Signal transduction histidine kinase internal region domain-containing protein" evidence="3">
    <location>
        <begin position="19"/>
        <end position="954"/>
    </location>
</feature>
<keyword evidence="2" id="KW-0812">Transmembrane</keyword>
<dbReference type="OrthoDB" id="9809670at2"/>
<keyword evidence="2" id="KW-0472">Membrane</keyword>